<dbReference type="AlphaFoldDB" id="A0A2X0V8Z6"/>
<evidence type="ECO:0000313" key="1">
    <source>
        <dbReference type="EMBL" id="SPT70233.1"/>
    </source>
</evidence>
<dbReference type="GO" id="GO:0030254">
    <property type="term" value="P:protein secretion by the type III secretion system"/>
    <property type="evidence" value="ECO:0007669"/>
    <property type="project" value="InterPro"/>
</dbReference>
<protein>
    <submittedName>
        <fullName evidence="1">Tir chaperone protein (CesT)</fullName>
    </submittedName>
</protein>
<name>A0A2X0V8Z6_9GAMM</name>
<dbReference type="EMBL" id="UAPV01000001">
    <property type="protein sequence ID" value="SPT70233.1"/>
    <property type="molecule type" value="Genomic_DNA"/>
</dbReference>
<evidence type="ECO:0000313" key="2">
    <source>
        <dbReference type="Proteomes" id="UP000250086"/>
    </source>
</evidence>
<sequence length="129" mass="15040">MDKDFVINSFCQKTGLDFKFNEMGLARLRFDRTIIVDFELSDDESYMYIYSSLGRIPSTAMGSDLLKDMMRAHFLGRDSDDTCFALDKDTVMAFRRYDFATADKNDLYTVLELFLDSVELWSNKIKNCQ</sequence>
<reference evidence="1 2" key="1">
    <citation type="submission" date="2018-06" db="EMBL/GenBank/DDBJ databases">
        <authorList>
            <consortium name="Pathogen Informatics"/>
            <person name="Doyle S."/>
        </authorList>
    </citation>
    <scope>NUCLEOTIDE SEQUENCE [LARGE SCALE GENOMIC DNA]</scope>
    <source>
        <strain evidence="1 2">NCTC13093</strain>
    </source>
</reference>
<accession>A0A2X0V8Z6</accession>
<dbReference type="SUPFAM" id="SSF69635">
    <property type="entry name" value="Type III secretory system chaperone-like"/>
    <property type="match status" value="1"/>
</dbReference>
<dbReference type="CDD" id="cd16364">
    <property type="entry name" value="T3SC_I-like"/>
    <property type="match status" value="1"/>
</dbReference>
<dbReference type="Gene3D" id="3.30.1460.10">
    <property type="match status" value="1"/>
</dbReference>
<proteinExistence type="predicted"/>
<dbReference type="RefSeq" id="WP_113744327.1">
    <property type="nucleotide sequence ID" value="NZ_UAPV01000001.1"/>
</dbReference>
<organism evidence="1 2">
    <name type="scientific">Anaerobiospirillum thomasii</name>
    <dbReference type="NCBI Taxonomy" id="179995"/>
    <lineage>
        <taxon>Bacteria</taxon>
        <taxon>Pseudomonadati</taxon>
        <taxon>Pseudomonadota</taxon>
        <taxon>Gammaproteobacteria</taxon>
        <taxon>Aeromonadales</taxon>
        <taxon>Succinivibrionaceae</taxon>
        <taxon>Anaerobiospirillum</taxon>
    </lineage>
</organism>
<dbReference type="Pfam" id="PF05932">
    <property type="entry name" value="CesT"/>
    <property type="match status" value="1"/>
</dbReference>
<dbReference type="InterPro" id="IPR010261">
    <property type="entry name" value="Tir_chaperone"/>
</dbReference>
<gene>
    <name evidence="1" type="ORF">NCTC13093_01642</name>
</gene>
<dbReference type="Proteomes" id="UP000250086">
    <property type="component" value="Unassembled WGS sequence"/>
</dbReference>
<keyword evidence="2" id="KW-1185">Reference proteome</keyword>